<evidence type="ECO:0000313" key="3">
    <source>
        <dbReference type="Proteomes" id="UP001651050"/>
    </source>
</evidence>
<dbReference type="Proteomes" id="UP001651050">
    <property type="component" value="Unassembled WGS sequence"/>
</dbReference>
<organism evidence="2 3">
    <name type="scientific">Isoptericola peretonis</name>
    <dbReference type="NCBI Taxonomy" id="2918523"/>
    <lineage>
        <taxon>Bacteria</taxon>
        <taxon>Bacillati</taxon>
        <taxon>Actinomycetota</taxon>
        <taxon>Actinomycetes</taxon>
        <taxon>Micrococcales</taxon>
        <taxon>Promicromonosporaceae</taxon>
        <taxon>Isoptericola</taxon>
    </lineage>
</organism>
<keyword evidence="1" id="KW-1133">Transmembrane helix</keyword>
<comment type="caution">
    <text evidence="2">The sequence shown here is derived from an EMBL/GenBank/DDBJ whole genome shotgun (WGS) entry which is preliminary data.</text>
</comment>
<keyword evidence="1" id="KW-0812">Transmembrane</keyword>
<proteinExistence type="predicted"/>
<sequence>MVRVANRRPSTTLRMFGRALAVSVSVGAVLGTAAGMASAAPSVGSVLLVGALFAWLLAAAALLVTGACRAALAIARAQRPARRAASRDQRRADVAAVRAATWTVDSAASRLGVGGLGLIADHVDETVPPGDTVRTLAGSPRHVAVYRRYGLDPLTSRPLVLLGVASPPR</sequence>
<name>A0ABT0J3T7_9MICO</name>
<gene>
    <name evidence="2" type="ORF">M1843_10185</name>
</gene>
<evidence type="ECO:0000256" key="1">
    <source>
        <dbReference type="SAM" id="Phobius"/>
    </source>
</evidence>
<dbReference type="EMBL" id="JALQCY010000003">
    <property type="protein sequence ID" value="MCK9794114.1"/>
    <property type="molecule type" value="Genomic_DNA"/>
</dbReference>
<evidence type="ECO:0000313" key="2">
    <source>
        <dbReference type="EMBL" id="MCK9794114.1"/>
    </source>
</evidence>
<accession>A0ABT0J3T7</accession>
<reference evidence="2 3" key="1">
    <citation type="submission" date="2022-02" db="EMBL/GenBank/DDBJ databases">
        <title>The car tank lid bacteriome: a reservoir of bacteria with potential in bioremediation of fuel.</title>
        <authorList>
            <person name="Vidal-Verdu A."/>
            <person name="Gomez-Martinez D."/>
            <person name="Latorre-Perez A."/>
            <person name="Pereto J."/>
            <person name="Porcar M."/>
        </authorList>
    </citation>
    <scope>NUCLEOTIDE SEQUENCE [LARGE SCALE GENOMIC DNA]</scope>
    <source>
        <strain evidence="2 3">4D.3</strain>
    </source>
</reference>
<keyword evidence="3" id="KW-1185">Reference proteome</keyword>
<keyword evidence="1" id="KW-0472">Membrane</keyword>
<dbReference type="RefSeq" id="WP_416343970.1">
    <property type="nucleotide sequence ID" value="NZ_JALQCY010000003.1"/>
</dbReference>
<protein>
    <submittedName>
        <fullName evidence="2">Uncharacterized protein</fullName>
    </submittedName>
</protein>
<feature type="transmembrane region" description="Helical" evidence="1">
    <location>
        <begin position="49"/>
        <end position="72"/>
    </location>
</feature>